<evidence type="ECO:0000313" key="9">
    <source>
        <dbReference type="EMBL" id="MSS84167.1"/>
    </source>
</evidence>
<feature type="domain" description="Cardiolipin synthase N-terminal" evidence="8">
    <location>
        <begin position="13"/>
        <end position="56"/>
    </location>
</feature>
<dbReference type="Proteomes" id="UP000470875">
    <property type="component" value="Unassembled WGS sequence"/>
</dbReference>
<dbReference type="InterPro" id="IPR027379">
    <property type="entry name" value="CLS_N"/>
</dbReference>
<gene>
    <name evidence="9" type="ORF">FYJ24_05170</name>
</gene>
<dbReference type="RefSeq" id="WP_154544269.1">
    <property type="nucleotide sequence ID" value="NZ_VULO01000005.1"/>
</dbReference>
<comment type="subcellular location">
    <subcellularLocation>
        <location evidence="1">Cell membrane</location>
        <topology evidence="1">Multi-pass membrane protein</topology>
    </subcellularLocation>
</comment>
<evidence type="ECO:0000259" key="8">
    <source>
        <dbReference type="Pfam" id="PF13396"/>
    </source>
</evidence>
<comment type="caution">
    <text evidence="9">The sequence shown here is derived from an EMBL/GenBank/DDBJ whole genome shotgun (WGS) entry which is preliminary data.</text>
</comment>
<keyword evidence="10" id="KW-1185">Reference proteome</keyword>
<evidence type="ECO:0000256" key="6">
    <source>
        <dbReference type="SAM" id="MobiDB-lite"/>
    </source>
</evidence>
<feature type="transmembrane region" description="Helical" evidence="7">
    <location>
        <begin position="35"/>
        <end position="61"/>
    </location>
</feature>
<evidence type="ECO:0000256" key="3">
    <source>
        <dbReference type="ARBA" id="ARBA00022692"/>
    </source>
</evidence>
<protein>
    <recommendedName>
        <fullName evidence="8">Cardiolipin synthase N-terminal domain-containing protein</fullName>
    </recommendedName>
</protein>
<feature type="region of interest" description="Disordered" evidence="6">
    <location>
        <begin position="90"/>
        <end position="125"/>
    </location>
</feature>
<evidence type="ECO:0000256" key="4">
    <source>
        <dbReference type="ARBA" id="ARBA00022989"/>
    </source>
</evidence>
<keyword evidence="2" id="KW-1003">Cell membrane</keyword>
<evidence type="ECO:0000256" key="5">
    <source>
        <dbReference type="ARBA" id="ARBA00023136"/>
    </source>
</evidence>
<keyword evidence="5 7" id="KW-0472">Membrane</keyword>
<feature type="compositionally biased region" description="Acidic residues" evidence="6">
    <location>
        <begin position="108"/>
        <end position="125"/>
    </location>
</feature>
<evidence type="ECO:0000313" key="10">
    <source>
        <dbReference type="Proteomes" id="UP000470875"/>
    </source>
</evidence>
<evidence type="ECO:0000256" key="2">
    <source>
        <dbReference type="ARBA" id="ARBA00022475"/>
    </source>
</evidence>
<sequence>MARILLFVVAIGLTIYALFDWIFRSRQRTPGGVNRWLWLAVIVLIPVAGPAAWIILSLVMAAEAKDTPDRSESLAPDDDPEYLREVAERIKRRQKRTRPVIPPRPEESESDESTDEDEDTDNTPQ</sequence>
<name>A0A6N7VQZ7_9ACTO</name>
<organism evidence="9 10">
    <name type="scientific">Scrofimicrobium canadense</name>
    <dbReference type="NCBI Taxonomy" id="2652290"/>
    <lineage>
        <taxon>Bacteria</taxon>
        <taxon>Bacillati</taxon>
        <taxon>Actinomycetota</taxon>
        <taxon>Actinomycetes</taxon>
        <taxon>Actinomycetales</taxon>
        <taxon>Actinomycetaceae</taxon>
        <taxon>Scrofimicrobium</taxon>
    </lineage>
</organism>
<evidence type="ECO:0000256" key="1">
    <source>
        <dbReference type="ARBA" id="ARBA00004651"/>
    </source>
</evidence>
<proteinExistence type="predicted"/>
<dbReference type="GO" id="GO:0005886">
    <property type="term" value="C:plasma membrane"/>
    <property type="evidence" value="ECO:0007669"/>
    <property type="project" value="UniProtKB-SubCell"/>
</dbReference>
<keyword evidence="4 7" id="KW-1133">Transmembrane helix</keyword>
<reference evidence="9 10" key="1">
    <citation type="submission" date="2019-08" db="EMBL/GenBank/DDBJ databases">
        <title>In-depth cultivation of the pig gut microbiome towards novel bacterial diversity and tailored functional studies.</title>
        <authorList>
            <person name="Wylensek D."/>
            <person name="Hitch T.C.A."/>
            <person name="Clavel T."/>
        </authorList>
    </citation>
    <scope>NUCLEOTIDE SEQUENCE [LARGE SCALE GENOMIC DNA]</scope>
    <source>
        <strain evidence="9 10">WB03_NA08</strain>
    </source>
</reference>
<accession>A0A6N7VQZ7</accession>
<dbReference type="AlphaFoldDB" id="A0A6N7VQZ7"/>
<keyword evidence="3 7" id="KW-0812">Transmembrane</keyword>
<dbReference type="Pfam" id="PF13396">
    <property type="entry name" value="PLDc_N"/>
    <property type="match status" value="1"/>
</dbReference>
<evidence type="ECO:0000256" key="7">
    <source>
        <dbReference type="SAM" id="Phobius"/>
    </source>
</evidence>
<dbReference type="EMBL" id="VULO01000005">
    <property type="protein sequence ID" value="MSS84167.1"/>
    <property type="molecule type" value="Genomic_DNA"/>
</dbReference>